<dbReference type="RefSeq" id="XP_037155148.1">
    <property type="nucleotide sequence ID" value="XM_037299147.1"/>
</dbReference>
<dbReference type="GeneID" id="59336677"/>
<feature type="compositionally biased region" description="Low complexity" evidence="1">
    <location>
        <begin position="26"/>
        <end position="36"/>
    </location>
</feature>
<gene>
    <name evidence="3" type="ORF">HO133_008280</name>
</gene>
<organism evidence="3 4">
    <name type="scientific">Letharia lupina</name>
    <dbReference type="NCBI Taxonomy" id="560253"/>
    <lineage>
        <taxon>Eukaryota</taxon>
        <taxon>Fungi</taxon>
        <taxon>Dikarya</taxon>
        <taxon>Ascomycota</taxon>
        <taxon>Pezizomycotina</taxon>
        <taxon>Lecanoromycetes</taxon>
        <taxon>OSLEUM clade</taxon>
        <taxon>Lecanoromycetidae</taxon>
        <taxon>Lecanorales</taxon>
        <taxon>Lecanorineae</taxon>
        <taxon>Parmeliaceae</taxon>
        <taxon>Letharia</taxon>
    </lineage>
</organism>
<accession>A0A8H6CP40</accession>
<evidence type="ECO:0000256" key="1">
    <source>
        <dbReference type="SAM" id="MobiDB-lite"/>
    </source>
</evidence>
<proteinExistence type="predicted"/>
<feature type="region of interest" description="Disordered" evidence="1">
    <location>
        <begin position="26"/>
        <end position="56"/>
    </location>
</feature>
<dbReference type="InterPro" id="IPR056002">
    <property type="entry name" value="DUF7580"/>
</dbReference>
<protein>
    <recommendedName>
        <fullName evidence="2">DUF7580 domain-containing protein</fullName>
    </recommendedName>
</protein>
<sequence length="312" mass="34111">MSLVVPRNSIPQPPVIRTSFKSSMRIPSLSPLPSRPKVSWTNPTPPAADSTQQTTGPTVITDLCSTVATCDPASNIFGLLEGDESSYILQRGAKTKPPGQAYQTVSPVSLESLSNRSSGFLLDRRQRYRIAYTLASSHLQLYPSPWLHSHWSKKDIVFNIDPQDAHSVQLDQPYMLHAVSTQAAPSPSSSYASSDRSLPTLGILLIELCFGTALEDHAMRQEFHTSGGQQTANPDLAAALDLAVALEWSQSVCGEAGETYADAVNWCLRGRFAGAKDDGWREELFANVVRPLRFCHEQLHAMGGEDWLKSSS</sequence>
<dbReference type="Proteomes" id="UP000593566">
    <property type="component" value="Unassembled WGS sequence"/>
</dbReference>
<dbReference type="AlphaFoldDB" id="A0A8H6CP40"/>
<reference evidence="3 4" key="1">
    <citation type="journal article" date="2020" name="Genomics">
        <title>Complete, high-quality genomes from long-read metagenomic sequencing of two wolf lichen thalli reveals enigmatic genome architecture.</title>
        <authorList>
            <person name="McKenzie S.K."/>
            <person name="Walston R.F."/>
            <person name="Allen J.L."/>
        </authorList>
    </citation>
    <scope>NUCLEOTIDE SEQUENCE [LARGE SCALE GENOMIC DNA]</scope>
    <source>
        <strain evidence="3">WasteWater1</strain>
    </source>
</reference>
<dbReference type="EMBL" id="JACCJB010000005">
    <property type="protein sequence ID" value="KAF6226839.1"/>
    <property type="molecule type" value="Genomic_DNA"/>
</dbReference>
<evidence type="ECO:0000313" key="3">
    <source>
        <dbReference type="EMBL" id="KAF6226839.1"/>
    </source>
</evidence>
<dbReference type="PANTHER" id="PTHR35186">
    <property type="entry name" value="ANK_REP_REGION DOMAIN-CONTAINING PROTEIN"/>
    <property type="match status" value="1"/>
</dbReference>
<name>A0A8H6CP40_9LECA</name>
<feature type="domain" description="DUF7580" evidence="2">
    <location>
        <begin position="52"/>
        <end position="293"/>
    </location>
</feature>
<dbReference type="PANTHER" id="PTHR35186:SF4">
    <property type="entry name" value="PRION-INHIBITION AND PROPAGATION HELO DOMAIN-CONTAINING PROTEIN"/>
    <property type="match status" value="1"/>
</dbReference>
<keyword evidence="4" id="KW-1185">Reference proteome</keyword>
<evidence type="ECO:0000313" key="4">
    <source>
        <dbReference type="Proteomes" id="UP000593566"/>
    </source>
</evidence>
<comment type="caution">
    <text evidence="3">The sequence shown here is derived from an EMBL/GenBank/DDBJ whole genome shotgun (WGS) entry which is preliminary data.</text>
</comment>
<dbReference type="Pfam" id="PF24476">
    <property type="entry name" value="DUF7580"/>
    <property type="match status" value="1"/>
</dbReference>
<evidence type="ECO:0000259" key="2">
    <source>
        <dbReference type="Pfam" id="PF24476"/>
    </source>
</evidence>